<proteinExistence type="predicted"/>
<dbReference type="InterPro" id="IPR002933">
    <property type="entry name" value="Peptidase_M20"/>
</dbReference>
<dbReference type="InterPro" id="IPR036264">
    <property type="entry name" value="Bact_exopeptidase_dim_dom"/>
</dbReference>
<sequence length="416" mass="43233">MRMVSADERAVLAAVDDARIVDELRELVRIPSVDGTAAEVEVQAWCARRLSELGLTVDHWELDLAGLTADPEFPGMEVERTTAWGCVGVLGEGPMPGLVLNGHVDVVPGTAFGAVIEDGVMWGRGTCDMKGGVAAIFGAVAAIVASGIELRKPLAVHTVIGEEDGGAGAFATLRRGHRGEACLIAEPTAGAVIPANAGSLTFRLEVPGLATHGSTRSRGVSAIEKFTVLQSALLDLEVARNLDPHPLLAHLDLANPLSVGTIAAGDWASTVPDHLVAEGRYGVRLGEPLTDARAAFETAIAEACAKDDWLRDHPVKVTWPGGEFASGLLPDGDPLLADTIQAVADTGSPAPAVQGAPYGSDLRQYAAAGIPTLQYGPGDVRYAHAADEHVVLADVLQAARAYALLAVRRCGQSSIA</sequence>
<dbReference type="InterPro" id="IPR050072">
    <property type="entry name" value="Peptidase_M20A"/>
</dbReference>
<dbReference type="SUPFAM" id="SSF53187">
    <property type="entry name" value="Zn-dependent exopeptidases"/>
    <property type="match status" value="1"/>
</dbReference>
<evidence type="ECO:0000313" key="4">
    <source>
        <dbReference type="EMBL" id="GAA1585990.1"/>
    </source>
</evidence>
<feature type="domain" description="Peptidase M20 dimerisation" evidence="3">
    <location>
        <begin position="196"/>
        <end position="307"/>
    </location>
</feature>
<evidence type="ECO:0000259" key="3">
    <source>
        <dbReference type="Pfam" id="PF07687"/>
    </source>
</evidence>
<reference evidence="4 5" key="1">
    <citation type="journal article" date="2019" name="Int. J. Syst. Evol. Microbiol.">
        <title>The Global Catalogue of Microorganisms (GCM) 10K type strain sequencing project: providing services to taxonomists for standard genome sequencing and annotation.</title>
        <authorList>
            <consortium name="The Broad Institute Genomics Platform"/>
            <consortium name="The Broad Institute Genome Sequencing Center for Infectious Disease"/>
            <person name="Wu L."/>
            <person name="Ma J."/>
        </authorList>
    </citation>
    <scope>NUCLEOTIDE SEQUENCE [LARGE SCALE GENOMIC DNA]</scope>
    <source>
        <strain evidence="4 5">JCM 15572</strain>
    </source>
</reference>
<keyword evidence="1" id="KW-0479">Metal-binding</keyword>
<dbReference type="PANTHER" id="PTHR43808">
    <property type="entry name" value="ACETYLORNITHINE DEACETYLASE"/>
    <property type="match status" value="1"/>
</dbReference>
<gene>
    <name evidence="4" type="ORF">GCM10009804_47670</name>
</gene>
<dbReference type="PANTHER" id="PTHR43808:SF25">
    <property type="entry name" value="PEPTIDASE M20 DIMERISATION DOMAIN-CONTAINING PROTEIN"/>
    <property type="match status" value="1"/>
</dbReference>
<evidence type="ECO:0000256" key="2">
    <source>
        <dbReference type="ARBA" id="ARBA00022801"/>
    </source>
</evidence>
<dbReference type="Pfam" id="PF01546">
    <property type="entry name" value="Peptidase_M20"/>
    <property type="match status" value="1"/>
</dbReference>
<dbReference type="InterPro" id="IPR011650">
    <property type="entry name" value="Peptidase_M20_dimer"/>
</dbReference>
<accession>A0ABN2DUX2</accession>
<comment type="caution">
    <text evidence="4">The sequence shown here is derived from an EMBL/GenBank/DDBJ whole genome shotgun (WGS) entry which is preliminary data.</text>
</comment>
<evidence type="ECO:0000313" key="5">
    <source>
        <dbReference type="Proteomes" id="UP001501705"/>
    </source>
</evidence>
<dbReference type="Gene3D" id="3.40.630.10">
    <property type="entry name" value="Zn peptidases"/>
    <property type="match status" value="1"/>
</dbReference>
<dbReference type="Proteomes" id="UP001501705">
    <property type="component" value="Unassembled WGS sequence"/>
</dbReference>
<keyword evidence="2" id="KW-0378">Hydrolase</keyword>
<dbReference type="Pfam" id="PF07687">
    <property type="entry name" value="M20_dimer"/>
    <property type="match status" value="1"/>
</dbReference>
<dbReference type="SUPFAM" id="SSF55031">
    <property type="entry name" value="Bacterial exopeptidase dimerisation domain"/>
    <property type="match status" value="1"/>
</dbReference>
<organism evidence="4 5">
    <name type="scientific">Kribbella hippodromi</name>
    <dbReference type="NCBI Taxonomy" id="434347"/>
    <lineage>
        <taxon>Bacteria</taxon>
        <taxon>Bacillati</taxon>
        <taxon>Actinomycetota</taxon>
        <taxon>Actinomycetes</taxon>
        <taxon>Propionibacteriales</taxon>
        <taxon>Kribbellaceae</taxon>
        <taxon>Kribbella</taxon>
    </lineage>
</organism>
<dbReference type="Gene3D" id="3.30.70.360">
    <property type="match status" value="1"/>
</dbReference>
<protein>
    <submittedName>
        <fullName evidence="4">ArgE/DapE family deacylase</fullName>
    </submittedName>
</protein>
<evidence type="ECO:0000256" key="1">
    <source>
        <dbReference type="ARBA" id="ARBA00022723"/>
    </source>
</evidence>
<dbReference type="EMBL" id="BAAAPH010000016">
    <property type="protein sequence ID" value="GAA1585990.1"/>
    <property type="molecule type" value="Genomic_DNA"/>
</dbReference>
<keyword evidence="5" id="KW-1185">Reference proteome</keyword>
<name>A0ABN2DUX2_9ACTN</name>